<protein>
    <submittedName>
        <fullName evidence="2">Uncharacterized protein</fullName>
    </submittedName>
</protein>
<accession>A0A9D4RU04</accession>
<dbReference type="EMBL" id="JAIWYP010000001">
    <property type="protein sequence ID" value="KAH3881626.1"/>
    <property type="molecule type" value="Genomic_DNA"/>
</dbReference>
<keyword evidence="3" id="KW-1185">Reference proteome</keyword>
<dbReference type="AlphaFoldDB" id="A0A9D4RU04"/>
<evidence type="ECO:0000256" key="1">
    <source>
        <dbReference type="SAM" id="MobiDB-lite"/>
    </source>
</evidence>
<dbReference type="Proteomes" id="UP000828390">
    <property type="component" value="Unassembled WGS sequence"/>
</dbReference>
<comment type="caution">
    <text evidence="2">The sequence shown here is derived from an EMBL/GenBank/DDBJ whole genome shotgun (WGS) entry which is preliminary data.</text>
</comment>
<organism evidence="2 3">
    <name type="scientific">Dreissena polymorpha</name>
    <name type="common">Zebra mussel</name>
    <name type="synonym">Mytilus polymorpha</name>
    <dbReference type="NCBI Taxonomy" id="45954"/>
    <lineage>
        <taxon>Eukaryota</taxon>
        <taxon>Metazoa</taxon>
        <taxon>Spiralia</taxon>
        <taxon>Lophotrochozoa</taxon>
        <taxon>Mollusca</taxon>
        <taxon>Bivalvia</taxon>
        <taxon>Autobranchia</taxon>
        <taxon>Heteroconchia</taxon>
        <taxon>Euheterodonta</taxon>
        <taxon>Imparidentia</taxon>
        <taxon>Neoheterodontei</taxon>
        <taxon>Myida</taxon>
        <taxon>Dreissenoidea</taxon>
        <taxon>Dreissenidae</taxon>
        <taxon>Dreissena</taxon>
    </lineage>
</organism>
<evidence type="ECO:0000313" key="2">
    <source>
        <dbReference type="EMBL" id="KAH3881626.1"/>
    </source>
</evidence>
<sequence length="52" mass="5592">MVNRGAGISSSRESSLPRRPKETNSIQGWRRTGPCQAHDSGVVATRIQPSGD</sequence>
<feature type="region of interest" description="Disordered" evidence="1">
    <location>
        <begin position="1"/>
        <end position="52"/>
    </location>
</feature>
<gene>
    <name evidence="2" type="ORF">DPMN_005552</name>
</gene>
<reference evidence="2" key="1">
    <citation type="journal article" date="2019" name="bioRxiv">
        <title>The Genome of the Zebra Mussel, Dreissena polymorpha: A Resource for Invasive Species Research.</title>
        <authorList>
            <person name="McCartney M.A."/>
            <person name="Auch B."/>
            <person name="Kono T."/>
            <person name="Mallez S."/>
            <person name="Zhang Y."/>
            <person name="Obille A."/>
            <person name="Becker A."/>
            <person name="Abrahante J.E."/>
            <person name="Garbe J."/>
            <person name="Badalamenti J.P."/>
            <person name="Herman A."/>
            <person name="Mangelson H."/>
            <person name="Liachko I."/>
            <person name="Sullivan S."/>
            <person name="Sone E.D."/>
            <person name="Koren S."/>
            <person name="Silverstein K.A.T."/>
            <person name="Beckman K.B."/>
            <person name="Gohl D.M."/>
        </authorList>
    </citation>
    <scope>NUCLEOTIDE SEQUENCE</scope>
    <source>
        <strain evidence="2">Duluth1</strain>
        <tissue evidence="2">Whole animal</tissue>
    </source>
</reference>
<proteinExistence type="predicted"/>
<evidence type="ECO:0000313" key="3">
    <source>
        <dbReference type="Proteomes" id="UP000828390"/>
    </source>
</evidence>
<reference evidence="2" key="2">
    <citation type="submission" date="2020-11" db="EMBL/GenBank/DDBJ databases">
        <authorList>
            <person name="McCartney M.A."/>
            <person name="Auch B."/>
            <person name="Kono T."/>
            <person name="Mallez S."/>
            <person name="Becker A."/>
            <person name="Gohl D.M."/>
            <person name="Silverstein K.A.T."/>
            <person name="Koren S."/>
            <person name="Bechman K.B."/>
            <person name="Herman A."/>
            <person name="Abrahante J.E."/>
            <person name="Garbe J."/>
        </authorList>
    </citation>
    <scope>NUCLEOTIDE SEQUENCE</scope>
    <source>
        <strain evidence="2">Duluth1</strain>
        <tissue evidence="2">Whole animal</tissue>
    </source>
</reference>
<name>A0A9D4RU04_DREPO</name>